<evidence type="ECO:0000313" key="2">
    <source>
        <dbReference type="EMBL" id="UNI16052.1"/>
    </source>
</evidence>
<dbReference type="PANTHER" id="PTHR13593">
    <property type="match status" value="1"/>
</dbReference>
<dbReference type="KEGG" id="ptkz:JDV02_002527"/>
<dbReference type="GO" id="GO:0008081">
    <property type="term" value="F:phosphoric diester hydrolase activity"/>
    <property type="evidence" value="ECO:0007669"/>
    <property type="project" value="InterPro"/>
</dbReference>
<dbReference type="PROSITE" id="PS50007">
    <property type="entry name" value="PIPLC_X_DOMAIN"/>
    <property type="match status" value="1"/>
</dbReference>
<organism evidence="2 3">
    <name type="scientific">Purpureocillium takamizusanense</name>
    <dbReference type="NCBI Taxonomy" id="2060973"/>
    <lineage>
        <taxon>Eukaryota</taxon>
        <taxon>Fungi</taxon>
        <taxon>Dikarya</taxon>
        <taxon>Ascomycota</taxon>
        <taxon>Pezizomycotina</taxon>
        <taxon>Sordariomycetes</taxon>
        <taxon>Hypocreomycetidae</taxon>
        <taxon>Hypocreales</taxon>
        <taxon>Ophiocordycipitaceae</taxon>
        <taxon>Purpureocillium</taxon>
    </lineage>
</organism>
<dbReference type="AlphaFoldDB" id="A0A9Q8V8R2"/>
<proteinExistence type="predicted"/>
<evidence type="ECO:0000256" key="1">
    <source>
        <dbReference type="SAM" id="SignalP"/>
    </source>
</evidence>
<dbReference type="GO" id="GO:0006629">
    <property type="term" value="P:lipid metabolic process"/>
    <property type="evidence" value="ECO:0007669"/>
    <property type="project" value="InterPro"/>
</dbReference>
<dbReference type="CDD" id="cd08621">
    <property type="entry name" value="PI-PLCXDc_like_2"/>
    <property type="match status" value="1"/>
</dbReference>
<evidence type="ECO:0000313" key="3">
    <source>
        <dbReference type="Proteomes" id="UP000829364"/>
    </source>
</evidence>
<dbReference type="InterPro" id="IPR051057">
    <property type="entry name" value="PI-PLC_domain"/>
</dbReference>
<dbReference type="SUPFAM" id="SSF51695">
    <property type="entry name" value="PLC-like phosphodiesterases"/>
    <property type="match status" value="1"/>
</dbReference>
<accession>A0A9Q8V8R2</accession>
<name>A0A9Q8V8R2_9HYPO</name>
<dbReference type="PANTHER" id="PTHR13593:SF143">
    <property type="entry name" value="PHOSPHATIDYLINOSITOL-SPECIFIC PHOSPHOLIPASE C X DOMAIN-CONTAINING PROTEIN"/>
    <property type="match status" value="1"/>
</dbReference>
<dbReference type="EMBL" id="CP086355">
    <property type="protein sequence ID" value="UNI16052.1"/>
    <property type="molecule type" value="Genomic_DNA"/>
</dbReference>
<feature type="chain" id="PRO_5040295799" evidence="1">
    <location>
        <begin position="22"/>
        <end position="626"/>
    </location>
</feature>
<dbReference type="Gene3D" id="3.20.20.190">
    <property type="entry name" value="Phosphatidylinositol (PI) phosphodiesterase"/>
    <property type="match status" value="1"/>
</dbReference>
<dbReference type="InterPro" id="IPR017946">
    <property type="entry name" value="PLC-like_Pdiesterase_TIM-brl"/>
</dbReference>
<dbReference type="RefSeq" id="XP_047839533.1">
    <property type="nucleotide sequence ID" value="XM_047983561.1"/>
</dbReference>
<dbReference type="GeneID" id="72064488"/>
<sequence length="626" mass="69728">MRHSQQLAILLWVAALTATLALFVSPPSRQSTGRHTAKIHGKTTGAGCKKSDRTYDSTKLKEGSFMPWKLLGSQTLHSSGKQYVTIVNLTPHRFKLDDAHSYQMDEFDFGDVPQGRARQNVAHYTERAGANDKDDNGEAHYSIVGTNKKFVIRATTHIPDNHPRRTVIDLSGMGMGQREYLDPAQESPVTLVITGSKDYGFITSIRHGAGNWMKGIYDVIKDRQIQHIFMPGTHDAGMSTISSKIVSLGISSNTQTQGINIYNQLRAGARWFDLRVASVHENAKKSKYGFWVLHVNDERGEVAIGNSGESLNDVVSEINKFTAENPGEVIFFRVRYLIGIRKIPGGGPINWNKDILNAFFGKLKGVNNRCPHLDEGVKFNKQKASQFMDRNGGKGCVVFMLAGDLPRDLPQDSVGDGIYQANRMDIWDNWSDLGETEAMAKDQVAKWKTVGRSGKFDKDQFLIAQWIISADAIKSTFYGIQTMAVEPTNPALYWMGVNNMSPEIWPNVVLLDYIGVVVADQKRWEELSAEMYTLAIGMNLYMISENCDVSTRRSPLLPKVGKHGGKALQARELSAPWNGFIYANGTVLDSPPENRYPGRVKVLRSGTKFANGTILTEDILNPYFVK</sequence>
<dbReference type="Proteomes" id="UP000829364">
    <property type="component" value="Chromosome 2"/>
</dbReference>
<keyword evidence="3" id="KW-1185">Reference proteome</keyword>
<feature type="signal peptide" evidence="1">
    <location>
        <begin position="1"/>
        <end position="21"/>
    </location>
</feature>
<protein>
    <submittedName>
        <fullName evidence="2">Uncharacterized protein</fullName>
    </submittedName>
</protein>
<dbReference type="OrthoDB" id="1046782at2759"/>
<keyword evidence="1" id="KW-0732">Signal</keyword>
<reference evidence="2" key="1">
    <citation type="submission" date="2021-11" db="EMBL/GenBank/DDBJ databases">
        <title>Purpureocillium_takamizusanense_genome.</title>
        <authorList>
            <person name="Nguyen N.-H."/>
        </authorList>
    </citation>
    <scope>NUCLEOTIDE SEQUENCE</scope>
    <source>
        <strain evidence="2">PT3</strain>
    </source>
</reference>
<gene>
    <name evidence="2" type="ORF">JDV02_002527</name>
</gene>